<dbReference type="STRING" id="289370.SAMN05216602_1187"/>
<dbReference type="PANTHER" id="PTHR38690:SF1">
    <property type="entry name" value="PROTEASE"/>
    <property type="match status" value="1"/>
</dbReference>
<dbReference type="RefSeq" id="WP_074881412.1">
    <property type="nucleotide sequence ID" value="NZ_FORC01000001.1"/>
</dbReference>
<accession>A0A1I3HV03</accession>
<name>A0A1I3HV03_9GAMM</name>
<feature type="domain" description="YhdP central" evidence="1">
    <location>
        <begin position="11"/>
        <end position="1267"/>
    </location>
</feature>
<evidence type="ECO:0000313" key="3">
    <source>
        <dbReference type="Proteomes" id="UP000183018"/>
    </source>
</evidence>
<evidence type="ECO:0000259" key="1">
    <source>
        <dbReference type="Pfam" id="PF13116"/>
    </source>
</evidence>
<reference evidence="3" key="1">
    <citation type="submission" date="2016-10" db="EMBL/GenBank/DDBJ databases">
        <authorList>
            <person name="Varghese N."/>
            <person name="Submissions S."/>
        </authorList>
    </citation>
    <scope>NUCLEOTIDE SEQUENCE [LARGE SCALE GENOMIC DNA]</scope>
    <source>
        <strain evidence="3">LMG 22563</strain>
    </source>
</reference>
<dbReference type="InterPro" id="IPR025263">
    <property type="entry name" value="YhdP_central"/>
</dbReference>
<dbReference type="Proteomes" id="UP000183018">
    <property type="component" value="Unassembled WGS sequence"/>
</dbReference>
<evidence type="ECO:0000313" key="2">
    <source>
        <dbReference type="EMBL" id="SFI39453.1"/>
    </source>
</evidence>
<dbReference type="AlphaFoldDB" id="A0A1I3HV03"/>
<keyword evidence="3" id="KW-1185">Reference proteome</keyword>
<dbReference type="EMBL" id="FORC01000001">
    <property type="protein sequence ID" value="SFI39453.1"/>
    <property type="molecule type" value="Genomic_DNA"/>
</dbReference>
<dbReference type="PANTHER" id="PTHR38690">
    <property type="entry name" value="PROTEASE-RELATED"/>
    <property type="match status" value="1"/>
</dbReference>
<dbReference type="Pfam" id="PF13116">
    <property type="entry name" value="YhdP"/>
    <property type="match status" value="1"/>
</dbReference>
<gene>
    <name evidence="2" type="ORF">SAMN05216602_1187</name>
</gene>
<dbReference type="OrthoDB" id="9762238at2"/>
<dbReference type="InterPro" id="IPR011836">
    <property type="entry name" value="YhdP"/>
</dbReference>
<sequence length="1278" mass="139667">MARLGLAFSTLLRWSLGLCALGLVLAAFYVSLGRQLVPLVAEYRQEAETRASEALGMPVSIGALEGHWRGFAPLLTVRDLRVGEGEQALALEQVQLVPDLLGSLVAWQPRLADLQLDGLSLTLREDEQGAWHVEGLPQRQDQPPLDVAKALRQSQVLGHLSLLGSQISIQPREQEPLQLTDINLSLDNGSSRQRLNARLHLPDGQPLALQLRTRIQPEHWQDARAELYLSAPQSDWATWLPRRLTGDWQLEQLQLGGELWGVWDKRQLQRAVTRLHAPAMAGRYGQRKSVALKDLALNAYFERKGDDFDLLLDDFAFSRGDSRWGEARIALGHQAPRNDQSQRWKLSADRLDVGPLVPLAESLAPLPDTALELLQTLKPHGGLRNLNASFQPEVQGPERLQFSANLERVGFSAWHASPAVENGSGSISGDLGGGELKVDSEDFSLHLTTLFPKAWVYQQAKGRLTWTLDDEGFTLRAPYLQVVGEEGKVAGDFLIRMLKDPEREDYMDLRVGMRDGDARFTEKYLPSPVLSPALDEWLKTAIHGGKVNEGYFQYQGSINRNPDPAVRSISLFFDVEDAELAFQPGWPALRDARGQVLIEDSGVRVRVSEGSILNSHVREAFADIPHVDSGETPHLKLKGKLQSSVGDGLKILQETPLGVADTFAGWKGNGALEGALDLDIPLKKGEQAKVIVDFSADKAALTISKPELQLSEVSGDFRYDTGKGLSAPSISGRALGHAIRGRVVADGKPGQPRSQIEANGVVSLGNLTQWLGVKQKLPAEGNLPYRLNLSLEGAQSQLKVDSDLKGLSIALPAPFGKAADEQRATQWRMSFGGAEQRYGLDYADVASLTLAAPSGKFDQSRGELRLGDGSAILPTSRGVRVRGRVARVNLGEWQQAIEPYQQSSRQPAQQGRQLFSDAQLRIDRFEGLGQQLDELDVGLRPLDGGWSLNLDSSLAKGRIDLFEAADRPIVADLEYVRLPAAKPKTADAPEPEGPDPLADFDPRQIPSLDLRIAHVFQGDDDMGAWSLKARPDGQGVQFNDLDINLKGLHLGGAIGWQGVPGQTRSWYKGRMQGEKLSEVLKAWGYAPSATSESFRLDADGHWPGSPAWFNLKRYSGSLDAALRKGQFVEVQGSASALRVFGLLNFNSIGRRLRLDFSDLLGKGLSYDRVKGNLSATDGVFVTQGPITMTGPSSNLELDGTLNMINEGIDAKLLVTLPVTNNLPLAALIVGAPAIGGALFIADKLLGDRVARFASVQYDVKGTLHDPQLTFDKPFEKPN</sequence>
<proteinExistence type="predicted"/>
<dbReference type="NCBIfam" id="TIGR02099">
    <property type="entry name" value="YhdP family protein"/>
    <property type="match status" value="1"/>
</dbReference>
<organism evidence="2 3">
    <name type="scientific">Phytopseudomonas argentinensis</name>
    <dbReference type="NCBI Taxonomy" id="289370"/>
    <lineage>
        <taxon>Bacteria</taxon>
        <taxon>Pseudomonadati</taxon>
        <taxon>Pseudomonadota</taxon>
        <taxon>Gammaproteobacteria</taxon>
        <taxon>Pseudomonadales</taxon>
        <taxon>Pseudomonadaceae</taxon>
        <taxon>Phytopseudomonas</taxon>
    </lineage>
</organism>
<protein>
    <submittedName>
        <fullName evidence="2">TIGR02099 family protein</fullName>
    </submittedName>
</protein>